<geneLocation type="plasmid" evidence="1 2">
    <name>unnamed</name>
</geneLocation>
<dbReference type="EMBL" id="CP150887">
    <property type="protein sequence ID" value="WZB90435.1"/>
    <property type="molecule type" value="Genomic_DNA"/>
</dbReference>
<evidence type="ECO:0000313" key="1">
    <source>
        <dbReference type="EMBL" id="WZB90435.1"/>
    </source>
</evidence>
<keyword evidence="1" id="KW-0614">Plasmid</keyword>
<accession>A0ABZ2V1L5</accession>
<keyword evidence="2" id="KW-1185">Reference proteome</keyword>
<name>A0ABZ2V1L5_9CYAN</name>
<dbReference type="RefSeq" id="WP_353933325.1">
    <property type="nucleotide sequence ID" value="NZ_CP150887.1"/>
</dbReference>
<evidence type="ECO:0000313" key="2">
    <source>
        <dbReference type="Proteomes" id="UP001483337"/>
    </source>
</evidence>
<proteinExistence type="predicted"/>
<sequence>MSERTLQEVLGTNAAQTATTITLNKADLGLTDPACTADKVVAAVVIKSLENLDQSYFDADLTQTVYVERGFDSFQVRGVNQDNYLIRQINVNLATLDSFTTFNPEEY</sequence>
<reference evidence="1 2" key="1">
    <citation type="submission" date="2024-04" db="EMBL/GenBank/DDBJ databases">
        <title>Okeanomitos corallinicola gen. &amp; sp. nov. (Nostocales, Cyanobacteria), a new toxic marine heterocyst-forming cyanobacterium from a coral reef.</title>
        <authorList>
            <person name="Li H."/>
            <person name="Li R."/>
            <person name="Kang J."/>
            <person name="Hii K.S."/>
            <person name="Mohamed H.F."/>
            <person name="Xu X."/>
            <person name="Luo Z."/>
        </authorList>
    </citation>
    <scope>NUCLEOTIDE SEQUENCE [LARGE SCALE GENOMIC DNA]</scope>
    <source>
        <strain evidence="1 2">TIOX110</strain>
        <plasmid evidence="1 2">unnamed</plasmid>
    </source>
</reference>
<gene>
    <name evidence="1" type="ORF">WJM97_22805</name>
</gene>
<protein>
    <submittedName>
        <fullName evidence="1">Uncharacterized protein</fullName>
    </submittedName>
</protein>
<dbReference type="Proteomes" id="UP001483337">
    <property type="component" value="Plasmid unnamed"/>
</dbReference>
<organism evidence="1 2">
    <name type="scientific">Okeanomitos corallinicola TIOX110</name>
    <dbReference type="NCBI Taxonomy" id="3133117"/>
    <lineage>
        <taxon>Bacteria</taxon>
        <taxon>Bacillati</taxon>
        <taxon>Cyanobacteriota</taxon>
        <taxon>Cyanophyceae</taxon>
        <taxon>Nostocales</taxon>
        <taxon>Aphanizomenonaceae</taxon>
        <taxon>Okeanomitos</taxon>
    </lineage>
</organism>